<evidence type="ECO:0000313" key="1">
    <source>
        <dbReference type="EMBL" id="CAG8710036.1"/>
    </source>
</evidence>
<sequence>VGPKFILFDDLEAVKFILKDSNMPKTPTIAGIRAHQNLPTLFSATDKKFHKQRKHILSPAFSIKYVASLEPLIQSCVKSLIKKIDSLSKPSTKSLNSLNSESNNIFNEDNLPFINLY</sequence>
<organism evidence="1 2">
    <name type="scientific">Scutellospora calospora</name>
    <dbReference type="NCBI Taxonomy" id="85575"/>
    <lineage>
        <taxon>Eukaryota</taxon>
        <taxon>Fungi</taxon>
        <taxon>Fungi incertae sedis</taxon>
        <taxon>Mucoromycota</taxon>
        <taxon>Glomeromycotina</taxon>
        <taxon>Glomeromycetes</taxon>
        <taxon>Diversisporales</taxon>
        <taxon>Gigasporaceae</taxon>
        <taxon>Scutellospora</taxon>
    </lineage>
</organism>
<proteinExistence type="predicted"/>
<gene>
    <name evidence="1" type="ORF">SCALOS_LOCUS10830</name>
</gene>
<evidence type="ECO:0000313" key="2">
    <source>
        <dbReference type="Proteomes" id="UP000789860"/>
    </source>
</evidence>
<protein>
    <submittedName>
        <fullName evidence="1">3125_t:CDS:1</fullName>
    </submittedName>
</protein>
<dbReference type="EMBL" id="CAJVPM010042779">
    <property type="protein sequence ID" value="CAG8710036.1"/>
    <property type="molecule type" value="Genomic_DNA"/>
</dbReference>
<feature type="non-terminal residue" evidence="1">
    <location>
        <position position="1"/>
    </location>
</feature>
<name>A0ACA9PGR9_9GLOM</name>
<keyword evidence="2" id="KW-1185">Reference proteome</keyword>
<feature type="non-terminal residue" evidence="1">
    <location>
        <position position="117"/>
    </location>
</feature>
<reference evidence="1" key="1">
    <citation type="submission" date="2021-06" db="EMBL/GenBank/DDBJ databases">
        <authorList>
            <person name="Kallberg Y."/>
            <person name="Tangrot J."/>
            <person name="Rosling A."/>
        </authorList>
    </citation>
    <scope>NUCLEOTIDE SEQUENCE</scope>
    <source>
        <strain evidence="1">AU212A</strain>
    </source>
</reference>
<comment type="caution">
    <text evidence="1">The sequence shown here is derived from an EMBL/GenBank/DDBJ whole genome shotgun (WGS) entry which is preliminary data.</text>
</comment>
<dbReference type="Proteomes" id="UP000789860">
    <property type="component" value="Unassembled WGS sequence"/>
</dbReference>
<accession>A0ACA9PGR9</accession>